<accession>A0ABR7HQX7</accession>
<evidence type="ECO:0000313" key="4">
    <source>
        <dbReference type="Proteomes" id="UP000660021"/>
    </source>
</evidence>
<protein>
    <submittedName>
        <fullName evidence="3">Methyltransferase domain-containing protein</fullName>
    </submittedName>
</protein>
<comment type="caution">
    <text evidence="3">The sequence shown here is derived from an EMBL/GenBank/DDBJ whole genome shotgun (WGS) entry which is preliminary data.</text>
</comment>
<evidence type="ECO:0000259" key="1">
    <source>
        <dbReference type="Pfam" id="PF13649"/>
    </source>
</evidence>
<proteinExistence type="predicted"/>
<keyword evidence="4" id="KW-1185">Reference proteome</keyword>
<name>A0ABR7HQX7_9FIRM</name>
<sequence>MSLFRCPICSAPLTRGERTYTCPNGHSYDISKEGYVHLLPPNQMHSKAPGDDKAMVAARNRFLSAGYYQPLRTALEELALRYAPSPCAVVDSGCGEGYYTAGIAQALREAGRSPAVAGIDISKFALRWAAKRDRETEFAVGSAYRLPVPDGCAHLLVNCFSPLAAEEFHRVLKPGGVFLYVVPAPEHLWELKEVLYDTPYPNPDETIPYEGFQILEVVPVETMLHIENPEDLQALFQMTPYCWKTPKAGVERLRALSQLEVRAGFRIHVFRRDMA</sequence>
<dbReference type="Gene3D" id="3.40.50.150">
    <property type="entry name" value="Vaccinia Virus protein VP39"/>
    <property type="match status" value="1"/>
</dbReference>
<dbReference type="Pfam" id="PF13649">
    <property type="entry name" value="Methyltransf_25"/>
    <property type="match status" value="1"/>
</dbReference>
<reference evidence="3 4" key="1">
    <citation type="submission" date="2020-08" db="EMBL/GenBank/DDBJ databases">
        <title>Genome public.</title>
        <authorList>
            <person name="Liu C."/>
            <person name="Sun Q."/>
        </authorList>
    </citation>
    <scope>NUCLEOTIDE SEQUENCE [LARGE SCALE GENOMIC DNA]</scope>
    <source>
        <strain evidence="3 4">New-38</strain>
    </source>
</reference>
<dbReference type="Proteomes" id="UP000660021">
    <property type="component" value="Unassembled WGS sequence"/>
</dbReference>
<dbReference type="InterPro" id="IPR048647">
    <property type="entry name" value="RlmA_N"/>
</dbReference>
<organism evidence="3 4">
    <name type="scientific">Pseudoflavonifractor hominis</name>
    <dbReference type="NCBI Taxonomy" id="2763059"/>
    <lineage>
        <taxon>Bacteria</taxon>
        <taxon>Bacillati</taxon>
        <taxon>Bacillota</taxon>
        <taxon>Clostridia</taxon>
        <taxon>Eubacteriales</taxon>
        <taxon>Oscillospiraceae</taxon>
        <taxon>Pseudoflavonifractor</taxon>
    </lineage>
</organism>
<dbReference type="InterPro" id="IPR041698">
    <property type="entry name" value="Methyltransf_25"/>
</dbReference>
<evidence type="ECO:0000259" key="2">
    <source>
        <dbReference type="Pfam" id="PF21302"/>
    </source>
</evidence>
<evidence type="ECO:0000313" key="3">
    <source>
        <dbReference type="EMBL" id="MBC5729936.1"/>
    </source>
</evidence>
<feature type="domain" description="23S rRNA (guanine(745)-N(1))-methyltransferase N-terminal" evidence="2">
    <location>
        <begin position="4"/>
        <end position="47"/>
    </location>
</feature>
<dbReference type="InterPro" id="IPR029063">
    <property type="entry name" value="SAM-dependent_MTases_sf"/>
</dbReference>
<dbReference type="GO" id="GO:0032259">
    <property type="term" value="P:methylation"/>
    <property type="evidence" value="ECO:0007669"/>
    <property type="project" value="UniProtKB-KW"/>
</dbReference>
<dbReference type="CDD" id="cd02440">
    <property type="entry name" value="AdoMet_MTases"/>
    <property type="match status" value="1"/>
</dbReference>
<dbReference type="GO" id="GO:0008168">
    <property type="term" value="F:methyltransferase activity"/>
    <property type="evidence" value="ECO:0007669"/>
    <property type="project" value="UniProtKB-KW"/>
</dbReference>
<keyword evidence="3" id="KW-0489">Methyltransferase</keyword>
<dbReference type="PIRSF" id="PIRSF018249">
    <property type="entry name" value="MyrA_prd"/>
    <property type="match status" value="1"/>
</dbReference>
<feature type="domain" description="Methyltransferase" evidence="1">
    <location>
        <begin position="89"/>
        <end position="176"/>
    </location>
</feature>
<dbReference type="InterPro" id="IPR052939">
    <property type="entry name" value="23S_rRNA_MeTrnsfrase_RlmA"/>
</dbReference>
<keyword evidence="3" id="KW-0808">Transferase</keyword>
<dbReference type="PANTHER" id="PTHR43460:SF1">
    <property type="entry name" value="METHYLTRANSFERASE TYPE 11 DOMAIN-CONTAINING PROTEIN"/>
    <property type="match status" value="1"/>
</dbReference>
<dbReference type="EMBL" id="JACOPR010000002">
    <property type="protein sequence ID" value="MBC5729936.1"/>
    <property type="molecule type" value="Genomic_DNA"/>
</dbReference>
<dbReference type="PANTHER" id="PTHR43460">
    <property type="entry name" value="METHYLTRANSFERASE"/>
    <property type="match status" value="1"/>
</dbReference>
<gene>
    <name evidence="3" type="ORF">H8S34_03695</name>
</gene>
<dbReference type="Pfam" id="PF21302">
    <property type="entry name" value="Zn_ribbon_RlmA"/>
    <property type="match status" value="1"/>
</dbReference>
<dbReference type="RefSeq" id="WP_186963077.1">
    <property type="nucleotide sequence ID" value="NZ_JACOPR010000002.1"/>
</dbReference>
<dbReference type="InterPro" id="IPR016718">
    <property type="entry name" value="rRNA_m1G-MeTrfase_A_prd"/>
</dbReference>
<dbReference type="SUPFAM" id="SSF53335">
    <property type="entry name" value="S-adenosyl-L-methionine-dependent methyltransferases"/>
    <property type="match status" value="1"/>
</dbReference>